<comment type="caution">
    <text evidence="2">The sequence shown here is derived from an EMBL/GenBank/DDBJ whole genome shotgun (WGS) entry which is preliminary data.</text>
</comment>
<name>A0A9P6Q424_9FUNG</name>
<feature type="compositionally biased region" description="Basic residues" evidence="1">
    <location>
        <begin position="95"/>
        <end position="108"/>
    </location>
</feature>
<organism evidence="2 3">
    <name type="scientific">Actinomortierella ambigua</name>
    <dbReference type="NCBI Taxonomy" id="1343610"/>
    <lineage>
        <taxon>Eukaryota</taxon>
        <taxon>Fungi</taxon>
        <taxon>Fungi incertae sedis</taxon>
        <taxon>Mucoromycota</taxon>
        <taxon>Mortierellomycotina</taxon>
        <taxon>Mortierellomycetes</taxon>
        <taxon>Mortierellales</taxon>
        <taxon>Mortierellaceae</taxon>
        <taxon>Actinomortierella</taxon>
    </lineage>
</organism>
<dbReference type="AlphaFoldDB" id="A0A9P6Q424"/>
<dbReference type="OrthoDB" id="435402at2759"/>
<proteinExistence type="predicted"/>
<evidence type="ECO:0000313" key="3">
    <source>
        <dbReference type="Proteomes" id="UP000807716"/>
    </source>
</evidence>
<gene>
    <name evidence="2" type="ORF">DFQ27_004758</name>
</gene>
<dbReference type="GO" id="GO:0033167">
    <property type="term" value="C:ARC complex"/>
    <property type="evidence" value="ECO:0007669"/>
    <property type="project" value="InterPro"/>
</dbReference>
<dbReference type="InterPro" id="IPR018606">
    <property type="entry name" value="Arb1"/>
</dbReference>
<reference evidence="2" key="1">
    <citation type="journal article" date="2020" name="Fungal Divers.">
        <title>Resolving the Mortierellaceae phylogeny through synthesis of multi-gene phylogenetics and phylogenomics.</title>
        <authorList>
            <person name="Vandepol N."/>
            <person name="Liber J."/>
            <person name="Desiro A."/>
            <person name="Na H."/>
            <person name="Kennedy M."/>
            <person name="Barry K."/>
            <person name="Grigoriev I.V."/>
            <person name="Miller A.N."/>
            <person name="O'Donnell K."/>
            <person name="Stajich J.E."/>
            <person name="Bonito G."/>
        </authorList>
    </citation>
    <scope>NUCLEOTIDE SEQUENCE</scope>
    <source>
        <strain evidence="2">BC1065</strain>
    </source>
</reference>
<dbReference type="EMBL" id="JAAAJB010000333">
    <property type="protein sequence ID" value="KAG0258211.1"/>
    <property type="molecule type" value="Genomic_DNA"/>
</dbReference>
<protein>
    <submittedName>
        <fullName evidence="2">Uncharacterized protein</fullName>
    </submittedName>
</protein>
<dbReference type="Pfam" id="PF09692">
    <property type="entry name" value="Arb1"/>
    <property type="match status" value="2"/>
</dbReference>
<evidence type="ECO:0000313" key="2">
    <source>
        <dbReference type="EMBL" id="KAG0258211.1"/>
    </source>
</evidence>
<sequence length="443" mass="50131">MEDNMPNQGGMATTDVSAHLEDTIRQLYKDIVIATNKQLESNSEDEGSSDEERQRYCEKKAAKAAEIEAARKARLNPLTVDPNAVWDPSNPTTQKPKRKQRPRKGKTMRHAEDNIDEGEELEFIIPEGDPFDPAKPLHTRMLTAVQVFRQNHRFTPTGAKMFSMYLTYGAMDESAQLSEEFELEVDFEYVVASFLSHFVIHRAGIPQDAAYSITPRVLQAFLVSLRTLKAIPEYDAQIEAAIQVTQQAQDELPLVKAINTDELPFEGRQFHAACFELFISNDGLDLDKLDAYVATDDQPKSNDSSSSSNLGSMEESAAIYKDAMRKLGKDTRLEGVRVVRRTLPMFLTIEAIDVEKVEDYGVLQLVPYVSTDVDEEEQMEAKTTIRRMELLLPVELAKKLQVGMKMDGSYYELSNGVWFGEPLTLFPSYFRRIVEVSDDILFT</sequence>
<feature type="compositionally biased region" description="Basic and acidic residues" evidence="1">
    <location>
        <begin position="50"/>
        <end position="59"/>
    </location>
</feature>
<accession>A0A9P6Q424</accession>
<dbReference type="Proteomes" id="UP000807716">
    <property type="component" value="Unassembled WGS sequence"/>
</dbReference>
<dbReference type="GO" id="GO:0031047">
    <property type="term" value="P:regulatory ncRNA-mediated gene silencing"/>
    <property type="evidence" value="ECO:0007669"/>
    <property type="project" value="InterPro"/>
</dbReference>
<evidence type="ECO:0000256" key="1">
    <source>
        <dbReference type="SAM" id="MobiDB-lite"/>
    </source>
</evidence>
<keyword evidence="3" id="KW-1185">Reference proteome</keyword>
<feature type="region of interest" description="Disordered" evidence="1">
    <location>
        <begin position="37"/>
        <end position="59"/>
    </location>
</feature>
<feature type="region of interest" description="Disordered" evidence="1">
    <location>
        <begin position="73"/>
        <end position="113"/>
    </location>
</feature>